<dbReference type="AlphaFoldDB" id="A0AAD4AKJ1"/>
<name>A0AAD4AKJ1_9GAMM</name>
<accession>A0AAD4AKJ1</accession>
<evidence type="ECO:0000313" key="1">
    <source>
        <dbReference type="EMBL" id="KAF7773931.1"/>
    </source>
</evidence>
<evidence type="ECO:0000313" key="2">
    <source>
        <dbReference type="Proteomes" id="UP000016487"/>
    </source>
</evidence>
<protein>
    <submittedName>
        <fullName evidence="1">Uncharacterized protein</fullName>
    </submittedName>
</protein>
<sequence>MLSGGKSFSSNTFLPSSSEGDYLFTYGHEVNNKIERFSPKNFIVGFLNMKILINEVI</sequence>
<gene>
    <name evidence="1" type="ORF">PCIT_a0278</name>
</gene>
<reference evidence="1" key="1">
    <citation type="journal article" date="2012" name="J. Bacteriol.">
        <title>Genome sequences of type strains of seven species of the marine bacterium Pseudoalteromonas.</title>
        <authorList>
            <person name="Xie B.B."/>
            <person name="Shu Y.L."/>
            <person name="Qin Q.L."/>
            <person name="Rong J.C."/>
            <person name="Zhang X.Y."/>
            <person name="Chen X.L."/>
            <person name="Shi M."/>
            <person name="He H.L."/>
            <person name="Zhou B.C."/>
            <person name="Zhang Y.Z."/>
        </authorList>
    </citation>
    <scope>NUCLEOTIDE SEQUENCE</scope>
    <source>
        <strain evidence="1">DSM 8771</strain>
    </source>
</reference>
<organism evidence="1 2">
    <name type="scientific">Pseudoalteromonas citrea</name>
    <dbReference type="NCBI Taxonomy" id="43655"/>
    <lineage>
        <taxon>Bacteria</taxon>
        <taxon>Pseudomonadati</taxon>
        <taxon>Pseudomonadota</taxon>
        <taxon>Gammaproteobacteria</taxon>
        <taxon>Alteromonadales</taxon>
        <taxon>Pseudoalteromonadaceae</taxon>
        <taxon>Pseudoalteromonas</taxon>
    </lineage>
</organism>
<dbReference type="Proteomes" id="UP000016487">
    <property type="component" value="Unassembled WGS sequence"/>
</dbReference>
<dbReference type="EMBL" id="AHBZ03000014">
    <property type="protein sequence ID" value="KAF7773931.1"/>
    <property type="molecule type" value="Genomic_DNA"/>
</dbReference>
<reference evidence="1" key="2">
    <citation type="submission" date="2015-03" db="EMBL/GenBank/DDBJ databases">
        <title>Genome sequence of Pseudoalteromonas citrea.</title>
        <authorList>
            <person name="Xie B.-B."/>
            <person name="Rong J.-C."/>
            <person name="Qin Q.-L."/>
            <person name="Zhang Y.-Z."/>
        </authorList>
    </citation>
    <scope>NUCLEOTIDE SEQUENCE</scope>
    <source>
        <strain evidence="1">DSM 8771</strain>
    </source>
</reference>
<proteinExistence type="predicted"/>
<comment type="caution">
    <text evidence="1">The sequence shown here is derived from an EMBL/GenBank/DDBJ whole genome shotgun (WGS) entry which is preliminary data.</text>
</comment>